<dbReference type="EMBL" id="LROU01000112">
    <property type="protein sequence ID" value="KYF34868.1"/>
    <property type="molecule type" value="Genomic_DNA"/>
</dbReference>
<dbReference type="Proteomes" id="UP000075442">
    <property type="component" value="Unassembled WGS sequence"/>
</dbReference>
<name>A0A150NRW7_STRMT</name>
<dbReference type="AlphaFoldDB" id="A0A150NRW7"/>
<evidence type="ECO:0000313" key="2">
    <source>
        <dbReference type="Proteomes" id="UP000075442"/>
    </source>
</evidence>
<dbReference type="PATRIC" id="fig|28037.235.peg.1339"/>
<dbReference type="RefSeq" id="WP_061590137.1">
    <property type="nucleotide sequence ID" value="NZ_LROV01000007.1"/>
</dbReference>
<comment type="caution">
    <text evidence="1">The sequence shown here is derived from an EMBL/GenBank/DDBJ whole genome shotgun (WGS) entry which is preliminary data.</text>
</comment>
<sequence length="96" mass="11191">MGKYNLPKIEIECEEFTEDTNSFFVFLRHEYHFANGYGASVVHNMLSYGLELAVVKHNKETDLWDLDYKSGITDNVIDYINGKEELEKILIRISNL</sequence>
<proteinExistence type="predicted"/>
<gene>
    <name evidence="1" type="ORF">SMIM3I_00164</name>
</gene>
<evidence type="ECO:0000313" key="1">
    <source>
        <dbReference type="EMBL" id="KYF34868.1"/>
    </source>
</evidence>
<protein>
    <submittedName>
        <fullName evidence="1">Uncharacterized protein</fullName>
    </submittedName>
</protein>
<reference evidence="1 2" key="1">
    <citation type="submission" date="2016-01" db="EMBL/GenBank/DDBJ databases">
        <title>Highly variable Streptococcus oralis 1 are common among viridans streptococci isolated from primates.</title>
        <authorList>
            <person name="Denapaite D."/>
            <person name="Rieger M."/>
            <person name="Koendgen S."/>
            <person name="Brueckner R."/>
            <person name="Ochigava I."/>
            <person name="Kappeler P."/>
            <person name="Maetz-Rensing K."/>
            <person name="Leendertz F."/>
        </authorList>
    </citation>
    <scope>NUCLEOTIDE SEQUENCE [LARGE SCALE GENOMIC DNA]</scope>
    <source>
        <strain evidence="1 2">M3-1</strain>
    </source>
</reference>
<accession>A0A150NRW7</accession>
<organism evidence="1 2">
    <name type="scientific">Streptococcus mitis</name>
    <dbReference type="NCBI Taxonomy" id="28037"/>
    <lineage>
        <taxon>Bacteria</taxon>
        <taxon>Bacillati</taxon>
        <taxon>Bacillota</taxon>
        <taxon>Bacilli</taxon>
        <taxon>Lactobacillales</taxon>
        <taxon>Streptococcaceae</taxon>
        <taxon>Streptococcus</taxon>
        <taxon>Streptococcus mitis group</taxon>
    </lineage>
</organism>